<dbReference type="AlphaFoldDB" id="A0A0L6JMT1"/>
<dbReference type="eggNOG" id="COG1708">
    <property type="taxonomic scope" value="Bacteria"/>
</dbReference>
<proteinExistence type="predicted"/>
<evidence type="ECO:0000313" key="6">
    <source>
        <dbReference type="Proteomes" id="UP000036923"/>
    </source>
</evidence>
<dbReference type="Gene3D" id="3.30.460.10">
    <property type="entry name" value="Beta Polymerase, domain 2"/>
    <property type="match status" value="1"/>
</dbReference>
<dbReference type="Pfam" id="PF13427">
    <property type="entry name" value="AadA_C"/>
    <property type="match status" value="1"/>
</dbReference>
<dbReference type="STRING" id="398512.Bccel_1952"/>
<dbReference type="RefSeq" id="WP_036938193.1">
    <property type="nucleotide sequence ID" value="NZ_JQKC01000006.1"/>
</dbReference>
<dbReference type="SUPFAM" id="SSF81301">
    <property type="entry name" value="Nucleotidyltransferase"/>
    <property type="match status" value="1"/>
</dbReference>
<organism evidence="5 6">
    <name type="scientific">Pseudobacteroides cellulosolvens ATCC 35603 = DSM 2933</name>
    <dbReference type="NCBI Taxonomy" id="398512"/>
    <lineage>
        <taxon>Bacteria</taxon>
        <taxon>Bacillati</taxon>
        <taxon>Bacillota</taxon>
        <taxon>Clostridia</taxon>
        <taxon>Eubacteriales</taxon>
        <taxon>Oscillospiraceae</taxon>
        <taxon>Pseudobacteroides</taxon>
    </lineage>
</organism>
<dbReference type="GO" id="GO:0016779">
    <property type="term" value="F:nucleotidyltransferase activity"/>
    <property type="evidence" value="ECO:0007669"/>
    <property type="project" value="InterPro"/>
</dbReference>
<feature type="domain" description="Polymerase nucleotidyl transferase" evidence="3">
    <location>
        <begin position="28"/>
        <end position="72"/>
    </location>
</feature>
<protein>
    <recommendedName>
        <fullName evidence="7">DNA polymerase beta domain protein region</fullName>
    </recommendedName>
</protein>
<feature type="transmembrane region" description="Helical" evidence="2">
    <location>
        <begin position="169"/>
        <end position="191"/>
    </location>
</feature>
<accession>A0A0L6JMT1</accession>
<dbReference type="EMBL" id="LGTC01000001">
    <property type="protein sequence ID" value="KNY26687.1"/>
    <property type="molecule type" value="Genomic_DNA"/>
</dbReference>
<evidence type="ECO:0000313" key="5">
    <source>
        <dbReference type="EMBL" id="KNY26687.1"/>
    </source>
</evidence>
<keyword evidence="6" id="KW-1185">Reference proteome</keyword>
<evidence type="ECO:0000256" key="1">
    <source>
        <dbReference type="ARBA" id="ARBA00022679"/>
    </source>
</evidence>
<dbReference type="Pfam" id="PF01909">
    <property type="entry name" value="NTP_transf_2"/>
    <property type="match status" value="1"/>
</dbReference>
<dbReference type="CDD" id="cd05403">
    <property type="entry name" value="NT_KNTase_like"/>
    <property type="match status" value="1"/>
</dbReference>
<dbReference type="OrthoDB" id="1933376at2"/>
<name>A0A0L6JMT1_9FIRM</name>
<keyword evidence="2" id="KW-0472">Membrane</keyword>
<reference evidence="6" key="1">
    <citation type="submission" date="2015-07" db="EMBL/GenBank/DDBJ databases">
        <title>Near-Complete Genome Sequence of the Cellulolytic Bacterium Bacteroides (Pseudobacteroides) cellulosolvens ATCC 35603.</title>
        <authorList>
            <person name="Dassa B."/>
            <person name="Utturkar S.M."/>
            <person name="Klingeman D.M."/>
            <person name="Hurt R.A."/>
            <person name="Keller M."/>
            <person name="Xu J."/>
            <person name="Reddy Y.H.K."/>
            <person name="Borovok I."/>
            <person name="Grinberg I.R."/>
            <person name="Lamed R."/>
            <person name="Zhivin O."/>
            <person name="Bayer E.A."/>
            <person name="Brown S.D."/>
        </authorList>
    </citation>
    <scope>NUCLEOTIDE SEQUENCE [LARGE SCALE GENOMIC DNA]</scope>
    <source>
        <strain evidence="6">DSM 2933</strain>
    </source>
</reference>
<evidence type="ECO:0000256" key="2">
    <source>
        <dbReference type="SAM" id="Phobius"/>
    </source>
</evidence>
<dbReference type="InterPro" id="IPR043519">
    <property type="entry name" value="NT_sf"/>
</dbReference>
<evidence type="ECO:0000259" key="4">
    <source>
        <dbReference type="Pfam" id="PF13427"/>
    </source>
</evidence>
<keyword evidence="1" id="KW-0808">Transferase</keyword>
<dbReference type="InterPro" id="IPR025184">
    <property type="entry name" value="AadA_C"/>
</dbReference>
<keyword evidence="2" id="KW-1133">Transmembrane helix</keyword>
<evidence type="ECO:0008006" key="7">
    <source>
        <dbReference type="Google" id="ProtNLM"/>
    </source>
</evidence>
<sequence length="262" mass="30862">MHNSLPMELQQLFQSYAQTLSYELGDLVHGVYIYGSVALGYFNNEKSDIDFMTFLKRDLSEDEFKKIKAIHEDLISSNIYADRLEGEYINIQDIQNQNYSKECPYFAFGKYHGVVAIKSFSLFQVKEKGLKIYGEDFSTIVSDIDWNDIKKDLGKRLNEYWIKKGNSSLLLMIDAWISLIVLTLCRIYYVLEKKTVASKMESAEFIMRNIDEKYHTLIKEALRIQYDISKKSLFTKKNERKKLTRQFVDYIINTCNERFQLI</sequence>
<dbReference type="Proteomes" id="UP000036923">
    <property type="component" value="Unassembled WGS sequence"/>
</dbReference>
<gene>
    <name evidence="5" type="ORF">Bccel_1952</name>
</gene>
<comment type="caution">
    <text evidence="5">The sequence shown here is derived from an EMBL/GenBank/DDBJ whole genome shotgun (WGS) entry which is preliminary data.</text>
</comment>
<keyword evidence="2" id="KW-0812">Transmembrane</keyword>
<dbReference type="InterPro" id="IPR002934">
    <property type="entry name" value="Polymerase_NTP_transf_dom"/>
</dbReference>
<feature type="domain" description="Adenylyltransferase AadA C-terminal" evidence="4">
    <location>
        <begin position="180"/>
        <end position="244"/>
    </location>
</feature>
<evidence type="ECO:0000259" key="3">
    <source>
        <dbReference type="Pfam" id="PF01909"/>
    </source>
</evidence>